<organism evidence="8 9">
    <name type="scientific">Sphingomonas hominis</name>
    <dbReference type="NCBI Taxonomy" id="2741495"/>
    <lineage>
        <taxon>Bacteria</taxon>
        <taxon>Pseudomonadati</taxon>
        <taxon>Pseudomonadota</taxon>
        <taxon>Alphaproteobacteria</taxon>
        <taxon>Sphingomonadales</taxon>
        <taxon>Sphingomonadaceae</taxon>
        <taxon>Sphingomonas</taxon>
    </lineage>
</organism>
<gene>
    <name evidence="8" type="ORF">HRV97_02710</name>
</gene>
<comment type="caution">
    <text evidence="8">The sequence shown here is derived from an EMBL/GenBank/DDBJ whole genome shotgun (WGS) entry which is preliminary data.</text>
</comment>
<feature type="domain" description="Amine oxidase" evidence="7">
    <location>
        <begin position="13"/>
        <end position="73"/>
    </location>
</feature>
<accession>A0ABX2JD28</accession>
<evidence type="ECO:0000256" key="6">
    <source>
        <dbReference type="ARBA" id="ARBA00047321"/>
    </source>
</evidence>
<evidence type="ECO:0000313" key="8">
    <source>
        <dbReference type="EMBL" id="NTS64071.1"/>
    </source>
</evidence>
<comment type="similarity">
    <text evidence="2">Belongs to the tryptophan 2-monooxygenase family.</text>
</comment>
<feature type="domain" description="Amine oxidase" evidence="7">
    <location>
        <begin position="130"/>
        <end position="398"/>
    </location>
</feature>
<keyword evidence="5" id="KW-0073">Auxin biosynthesis</keyword>
<dbReference type="SUPFAM" id="SSF51905">
    <property type="entry name" value="FAD/NAD(P)-binding domain"/>
    <property type="match status" value="1"/>
</dbReference>
<proteinExistence type="inferred from homology"/>
<dbReference type="InterPro" id="IPR036188">
    <property type="entry name" value="FAD/NAD-bd_sf"/>
</dbReference>
<evidence type="ECO:0000259" key="7">
    <source>
        <dbReference type="Pfam" id="PF01593"/>
    </source>
</evidence>
<evidence type="ECO:0000256" key="1">
    <source>
        <dbReference type="ARBA" id="ARBA00004814"/>
    </source>
</evidence>
<name>A0ABX2JD28_9SPHN</name>
<evidence type="ECO:0000256" key="4">
    <source>
        <dbReference type="ARBA" id="ARBA00017871"/>
    </source>
</evidence>
<dbReference type="EMBL" id="JABULH010000001">
    <property type="protein sequence ID" value="NTS64071.1"/>
    <property type="molecule type" value="Genomic_DNA"/>
</dbReference>
<dbReference type="InterPro" id="IPR050281">
    <property type="entry name" value="Flavin_monoamine_oxidase"/>
</dbReference>
<protein>
    <recommendedName>
        <fullName evidence="4">Tryptophan 2-monooxygenase</fullName>
        <ecNumber evidence="3">1.13.12.3</ecNumber>
    </recommendedName>
</protein>
<dbReference type="SUPFAM" id="SSF54373">
    <property type="entry name" value="FAD-linked reductases, C-terminal domain"/>
    <property type="match status" value="1"/>
</dbReference>
<comment type="catalytic activity">
    <reaction evidence="6">
        <text>L-tryptophan + O2 = indole-3-acetamide + CO2 + H2O</text>
        <dbReference type="Rhea" id="RHEA:16165"/>
        <dbReference type="ChEBI" id="CHEBI:15377"/>
        <dbReference type="ChEBI" id="CHEBI:15379"/>
        <dbReference type="ChEBI" id="CHEBI:16031"/>
        <dbReference type="ChEBI" id="CHEBI:16526"/>
        <dbReference type="ChEBI" id="CHEBI:57912"/>
        <dbReference type="EC" id="1.13.12.3"/>
    </reaction>
</comment>
<dbReference type="InterPro" id="IPR002937">
    <property type="entry name" value="Amino_oxidase"/>
</dbReference>
<dbReference type="RefSeq" id="WP_174192132.1">
    <property type="nucleotide sequence ID" value="NZ_JABULH010000001.1"/>
</dbReference>
<keyword evidence="9" id="KW-1185">Reference proteome</keyword>
<evidence type="ECO:0000256" key="3">
    <source>
        <dbReference type="ARBA" id="ARBA00012535"/>
    </source>
</evidence>
<dbReference type="PANTHER" id="PTHR10742">
    <property type="entry name" value="FLAVIN MONOAMINE OXIDASE"/>
    <property type="match status" value="1"/>
</dbReference>
<evidence type="ECO:0000313" key="9">
    <source>
        <dbReference type="Proteomes" id="UP000621447"/>
    </source>
</evidence>
<evidence type="ECO:0000256" key="5">
    <source>
        <dbReference type="ARBA" id="ARBA00023070"/>
    </source>
</evidence>
<reference evidence="8 9" key="1">
    <citation type="submission" date="2020-06" db="EMBL/GenBank/DDBJ databases">
        <title>Sphingomonas hominis sp. nov., a member of the Sphingomonas, isolated from the hair of a 22-year-old girl.</title>
        <authorList>
            <person name="Zhang D.-F."/>
            <person name="Cui X.-W."/>
        </authorList>
    </citation>
    <scope>NUCLEOTIDE SEQUENCE [LARGE SCALE GENOMIC DNA]</scope>
    <source>
        <strain evidence="8 9">HHU CXW</strain>
    </source>
</reference>
<dbReference type="Gene3D" id="3.50.50.60">
    <property type="entry name" value="FAD/NAD(P)-binding domain"/>
    <property type="match status" value="1"/>
</dbReference>
<dbReference type="EC" id="1.13.12.3" evidence="3"/>
<evidence type="ECO:0000256" key="2">
    <source>
        <dbReference type="ARBA" id="ARBA00005833"/>
    </source>
</evidence>
<dbReference type="PRINTS" id="PR00420">
    <property type="entry name" value="RNGMNOXGNASE"/>
</dbReference>
<dbReference type="PANTHER" id="PTHR10742:SF410">
    <property type="entry name" value="LYSINE-SPECIFIC HISTONE DEMETHYLASE 2"/>
    <property type="match status" value="1"/>
</dbReference>
<comment type="pathway">
    <text evidence="1">Plant hormone metabolism; auxin biosynthesis.</text>
</comment>
<sequence>MNPDVLVIGAGAAGIAAARHLHDAGVDTLLIEARDRVGGRARTIHHAGAALDLGCGWLHSARRNSWTEVARTAGFTIATDTANWGEQWRDLGFSPDEQVAFGRAWDAWEERARAAANGPDQPLSAFVAPDERWRPMLDALSGYINGANLSDVSLHDWLAYEDAATDDNWALREGYGTLVAQHVADVPIRLNTAATHIDHGGANLRVTTTAGTITARAVIVAVPTPVLADERLRFSPALPDKHAAAAALPLGIADKAFLEVDAPDWPHDAHLIGHPHRACTASHRLSPFGWPVIESFFGGDCADQLEDGDATAFAIDELVALLGSEWRTRLTPITATRWRHEPWIEGSYSHARVGHADQRAVLAQSVDNRIFFAGEACSPHDFSTAHGARDTDLAAADDARRALVHLTSVGT</sequence>
<dbReference type="Pfam" id="PF01593">
    <property type="entry name" value="Amino_oxidase"/>
    <property type="match status" value="2"/>
</dbReference>
<dbReference type="Proteomes" id="UP000621447">
    <property type="component" value="Unassembled WGS sequence"/>
</dbReference>
<dbReference type="Gene3D" id="3.90.660.10">
    <property type="match status" value="1"/>
</dbReference>